<proteinExistence type="predicted"/>
<evidence type="ECO:0000313" key="4">
    <source>
        <dbReference type="Proteomes" id="UP000029833"/>
    </source>
</evidence>
<protein>
    <recommendedName>
        <fullName evidence="5">Lipoprotein LpqB beta-propeller domain-containing protein</fullName>
    </recommendedName>
</protein>
<dbReference type="SUPFAM" id="SSF50969">
    <property type="entry name" value="YVTN repeat-like/Quinoprotein amine dehydrogenase"/>
    <property type="match status" value="1"/>
</dbReference>
<dbReference type="InterPro" id="IPR011042">
    <property type="entry name" value="6-blade_b-propeller_TolB-like"/>
</dbReference>
<dbReference type="Gene3D" id="2.120.10.30">
    <property type="entry name" value="TolB, C-terminal domain"/>
    <property type="match status" value="1"/>
</dbReference>
<evidence type="ECO:0000313" key="3">
    <source>
        <dbReference type="EMBL" id="KGM03234.1"/>
    </source>
</evidence>
<evidence type="ECO:0000256" key="2">
    <source>
        <dbReference type="SAM" id="Phobius"/>
    </source>
</evidence>
<gene>
    <name evidence="3" type="ORF">Q760_08715</name>
</gene>
<feature type="transmembrane region" description="Helical" evidence="2">
    <location>
        <begin position="40"/>
        <end position="61"/>
    </location>
</feature>
<dbReference type="AlphaFoldDB" id="A0A0A0BBF6"/>
<keyword evidence="4" id="KW-1185">Reference proteome</keyword>
<feature type="compositionally biased region" description="Basic and acidic residues" evidence="1">
    <location>
        <begin position="1"/>
        <end position="13"/>
    </location>
</feature>
<keyword evidence="2" id="KW-0472">Membrane</keyword>
<feature type="compositionally biased region" description="Pro residues" evidence="1">
    <location>
        <begin position="79"/>
        <end position="95"/>
    </location>
</feature>
<sequence>MGYDLRRGLHDLGDQPPQGGTPLDADRVLGRVRRARAARAAAVGVTSAAAVLGLTFAVQAFPLTDDGPRPGPAATSEPAPTPTPTAAPEPSPTPTQAPTSTPEPTQAPPLTPLVAVTVSGEIVTLDPVTGERLSTLHTGLGVDDPSKVSVTTDGSGTVAWVSHDPSWTDPQILYVPMDGSGPAALGSGWSPVVSPDGRRLVARAVDPATDASTLAVFDLVEGGVRYLAPGDGGAGRWFEPQSWSPDGSTLYLTIGVEDGWAAWTLPVTATSLDEAVLIDASTDTPWWTAESFGPDVLAVGVREGGWDPSPEGFALLLVDRATGAQVDEIEGARGKDVWQIAGTSDGGLVVLARDASGTGPEADLYRWDGAEGLVLLGEGFVAVDG</sequence>
<evidence type="ECO:0008006" key="5">
    <source>
        <dbReference type="Google" id="ProtNLM"/>
    </source>
</evidence>
<dbReference type="RefSeq" id="WP_034626379.1">
    <property type="nucleotide sequence ID" value="NZ_AXNT01000021.1"/>
</dbReference>
<name>A0A0A0BBF6_9CELL</name>
<dbReference type="Proteomes" id="UP000029833">
    <property type="component" value="Unassembled WGS sequence"/>
</dbReference>
<dbReference type="InterPro" id="IPR011044">
    <property type="entry name" value="Quino_amine_DH_bsu"/>
</dbReference>
<accession>A0A0A0BBF6</accession>
<keyword evidence="2" id="KW-1133">Transmembrane helix</keyword>
<reference evidence="3 4" key="1">
    <citation type="submission" date="2013-10" db="EMBL/GenBank/DDBJ databases">
        <authorList>
            <person name="Wang G."/>
            <person name="Zhuang W."/>
        </authorList>
    </citation>
    <scope>NUCLEOTIDE SEQUENCE [LARGE SCALE GENOMIC DNA]</scope>
    <source>
        <strain evidence="3 4">DSM 20118</strain>
    </source>
</reference>
<feature type="region of interest" description="Disordered" evidence="1">
    <location>
        <begin position="1"/>
        <end position="25"/>
    </location>
</feature>
<keyword evidence="2" id="KW-0812">Transmembrane</keyword>
<organism evidence="3 4">
    <name type="scientific">Cellulomonas cellasea DSM 20118</name>
    <dbReference type="NCBI Taxonomy" id="1408250"/>
    <lineage>
        <taxon>Bacteria</taxon>
        <taxon>Bacillati</taxon>
        <taxon>Actinomycetota</taxon>
        <taxon>Actinomycetes</taxon>
        <taxon>Micrococcales</taxon>
        <taxon>Cellulomonadaceae</taxon>
        <taxon>Cellulomonas</taxon>
    </lineage>
</organism>
<comment type="caution">
    <text evidence="3">The sequence shown here is derived from an EMBL/GenBank/DDBJ whole genome shotgun (WGS) entry which is preliminary data.</text>
</comment>
<dbReference type="EMBL" id="AXNT01000021">
    <property type="protein sequence ID" value="KGM03234.1"/>
    <property type="molecule type" value="Genomic_DNA"/>
</dbReference>
<feature type="region of interest" description="Disordered" evidence="1">
    <location>
        <begin position="63"/>
        <end position="110"/>
    </location>
</feature>
<evidence type="ECO:0000256" key="1">
    <source>
        <dbReference type="SAM" id="MobiDB-lite"/>
    </source>
</evidence>
<dbReference type="STRING" id="1408250.Q760_08715"/>